<accession>A0A9E8RUU6</accession>
<dbReference type="Gene3D" id="1.10.10.10">
    <property type="entry name" value="Winged helix-like DNA-binding domain superfamily/Winged helix DNA-binding domain"/>
    <property type="match status" value="1"/>
</dbReference>
<dbReference type="SMART" id="SM00316">
    <property type="entry name" value="S1"/>
    <property type="match status" value="3"/>
</dbReference>
<dbReference type="Pfam" id="PF13509">
    <property type="entry name" value="S1_2"/>
    <property type="match status" value="1"/>
</dbReference>
<feature type="domain" description="S1 motif" evidence="2">
    <location>
        <begin position="154"/>
        <end position="214"/>
    </location>
</feature>
<evidence type="ECO:0000313" key="3">
    <source>
        <dbReference type="EMBL" id="WAA08624.1"/>
    </source>
</evidence>
<dbReference type="Gene3D" id="2.40.50.140">
    <property type="entry name" value="Nucleic acid-binding proteins"/>
    <property type="match status" value="2"/>
</dbReference>
<dbReference type="InterPro" id="IPR040764">
    <property type="entry name" value="CvfB_WH"/>
</dbReference>
<dbReference type="InterPro" id="IPR048588">
    <property type="entry name" value="CvfB_S1_2nd"/>
</dbReference>
<protein>
    <submittedName>
        <fullName evidence="3">S1-like domain-containing RNA-binding protein</fullName>
    </submittedName>
</protein>
<keyword evidence="4" id="KW-1185">Reference proteome</keyword>
<dbReference type="KEGG" id="faf:OE104_08180"/>
<dbReference type="Pfam" id="PF21191">
    <property type="entry name" value="CvfB_1st"/>
    <property type="match status" value="1"/>
</dbReference>
<dbReference type="InterPro" id="IPR036388">
    <property type="entry name" value="WH-like_DNA-bd_sf"/>
</dbReference>
<dbReference type="InterPro" id="IPR003029">
    <property type="entry name" value="S1_domain"/>
</dbReference>
<dbReference type="Pfam" id="PF21543">
    <property type="entry name" value="CvfB_2nd"/>
    <property type="match status" value="1"/>
</dbReference>
<dbReference type="AlphaFoldDB" id="A0A9E8RUU6"/>
<dbReference type="InterPro" id="IPR039566">
    <property type="entry name" value="CvfB_S1_st"/>
</dbReference>
<name>A0A9E8RUU6_9BACI</name>
<dbReference type="EMBL" id="CP106878">
    <property type="protein sequence ID" value="WAA08624.1"/>
    <property type="molecule type" value="Genomic_DNA"/>
</dbReference>
<evidence type="ECO:0000256" key="1">
    <source>
        <dbReference type="PIRNR" id="PIRNR012524"/>
    </source>
</evidence>
<dbReference type="PIRSF" id="PIRSF012524">
    <property type="entry name" value="YitL_S1"/>
    <property type="match status" value="1"/>
</dbReference>
<dbReference type="Pfam" id="PF17783">
    <property type="entry name" value="WHD_CvfB"/>
    <property type="match status" value="1"/>
</dbReference>
<organism evidence="3 4">
    <name type="scientific">Fervidibacillus albus</name>
    <dbReference type="NCBI Taxonomy" id="2980026"/>
    <lineage>
        <taxon>Bacteria</taxon>
        <taxon>Bacillati</taxon>
        <taxon>Bacillota</taxon>
        <taxon>Bacilli</taxon>
        <taxon>Bacillales</taxon>
        <taxon>Bacillaceae</taxon>
        <taxon>Fervidibacillus</taxon>
    </lineage>
</organism>
<dbReference type="InterPro" id="IPR014464">
    <property type="entry name" value="CvfB_fam"/>
</dbReference>
<dbReference type="PROSITE" id="PS50126">
    <property type="entry name" value="S1"/>
    <property type="match status" value="1"/>
</dbReference>
<dbReference type="InterPro" id="IPR012340">
    <property type="entry name" value="NA-bd_OB-fold"/>
</dbReference>
<comment type="similarity">
    <text evidence="1">Belongs to the CvfB family.</text>
</comment>
<proteinExistence type="inferred from homology"/>
<dbReference type="InterPro" id="IPR048587">
    <property type="entry name" value="CvfB_S1_3rd"/>
</dbReference>
<dbReference type="Proteomes" id="UP001164718">
    <property type="component" value="Chromosome"/>
</dbReference>
<gene>
    <name evidence="3" type="ORF">OE104_08180</name>
</gene>
<dbReference type="GO" id="GO:0003676">
    <property type="term" value="F:nucleic acid binding"/>
    <property type="evidence" value="ECO:0007669"/>
    <property type="project" value="InterPro"/>
</dbReference>
<dbReference type="RefSeq" id="WP_275416402.1">
    <property type="nucleotide sequence ID" value="NZ_CP106878.1"/>
</dbReference>
<sequence length="292" mass="33086">MEKLLPGKVVQLTVVREAPFGFFLSSGKQDVLLHESQIVSELEPGKTIDVFLYRDREGRLAATETIPDVRIGSFGWCKVTDIKSGLGVFIDIGIGRDVLLHENDLPKVQRVWPDIGGKLYCTLKLDKYDNLLAKLANEKDMEPLFKRASKDVFNRDVEGIVYRTLRSGTFVITEEGYRGFIHESQRGQEPRIGSNVRGRVIGVKDDGTVNVSLLPRSYEAIAIDADKIYRYLLERGGTMPYTDKSRPEDIEKRFGMSKAAFKRAIGRLMKEKKIVQENGWTKITARENNEQS</sequence>
<dbReference type="PANTHER" id="PTHR37296:SF1">
    <property type="entry name" value="CONSERVED VIRULENCE FACTOR B"/>
    <property type="match status" value="1"/>
</dbReference>
<dbReference type="PANTHER" id="PTHR37296">
    <property type="entry name" value="CONSERVED VIRULENCE FACTOR B"/>
    <property type="match status" value="1"/>
</dbReference>
<evidence type="ECO:0000259" key="2">
    <source>
        <dbReference type="PROSITE" id="PS50126"/>
    </source>
</evidence>
<evidence type="ECO:0000313" key="4">
    <source>
        <dbReference type="Proteomes" id="UP001164718"/>
    </source>
</evidence>
<reference evidence="3" key="1">
    <citation type="submission" date="2022-09" db="EMBL/GenBank/DDBJ databases">
        <title>Complete Genomes of Fervidibacillus albus and Fervidibacillus halotolerans isolated from tidal flat sediments.</title>
        <authorList>
            <person name="Kwon K.K."/>
            <person name="Yang S.-H."/>
            <person name="Park M.J."/>
            <person name="Oh H.-M."/>
        </authorList>
    </citation>
    <scope>NUCLEOTIDE SEQUENCE</scope>
    <source>
        <strain evidence="3">MEBiC13591</strain>
    </source>
</reference>
<dbReference type="SUPFAM" id="SSF50249">
    <property type="entry name" value="Nucleic acid-binding proteins"/>
    <property type="match status" value="1"/>
</dbReference>